<evidence type="ECO:0000313" key="3">
    <source>
        <dbReference type="EMBL" id="GGH91195.1"/>
    </source>
</evidence>
<dbReference type="EMBL" id="BMGY01000066">
    <property type="protein sequence ID" value="GGH91195.1"/>
    <property type="molecule type" value="Genomic_DNA"/>
</dbReference>
<feature type="region of interest" description="Disordered" evidence="1">
    <location>
        <begin position="87"/>
        <end position="128"/>
    </location>
</feature>
<evidence type="ECO:0000256" key="1">
    <source>
        <dbReference type="SAM" id="MobiDB-lite"/>
    </source>
</evidence>
<protein>
    <recommendedName>
        <fullName evidence="5">DUF4369 domain-containing protein</fullName>
    </recommendedName>
</protein>
<gene>
    <name evidence="3" type="ORF">GCM10011495_38760</name>
</gene>
<dbReference type="RefSeq" id="WP_188563745.1">
    <property type="nucleotide sequence ID" value="NZ_BMGY01000066.1"/>
</dbReference>
<evidence type="ECO:0000313" key="4">
    <source>
        <dbReference type="Proteomes" id="UP000637774"/>
    </source>
</evidence>
<reference evidence="4" key="1">
    <citation type="journal article" date="2019" name="Int. J. Syst. Evol. Microbiol.">
        <title>The Global Catalogue of Microorganisms (GCM) 10K type strain sequencing project: providing services to taxonomists for standard genome sequencing and annotation.</title>
        <authorList>
            <consortium name="The Broad Institute Genomics Platform"/>
            <consortium name="The Broad Institute Genome Sequencing Center for Infectious Disease"/>
            <person name="Wu L."/>
            <person name="Ma J."/>
        </authorList>
    </citation>
    <scope>NUCLEOTIDE SEQUENCE [LARGE SCALE GENOMIC DNA]</scope>
    <source>
        <strain evidence="4">CGMCC 1.14966</strain>
    </source>
</reference>
<accession>A0ABQ2AG86</accession>
<feature type="signal peptide" evidence="2">
    <location>
        <begin position="1"/>
        <end position="21"/>
    </location>
</feature>
<name>A0ABQ2AG86_9BACT</name>
<keyword evidence="4" id="KW-1185">Reference proteome</keyword>
<proteinExistence type="predicted"/>
<dbReference type="Proteomes" id="UP000637774">
    <property type="component" value="Unassembled WGS sequence"/>
</dbReference>
<keyword evidence="2" id="KW-0732">Signal</keyword>
<organism evidence="3 4">
    <name type="scientific">Hymenobacter frigidus</name>
    <dbReference type="NCBI Taxonomy" id="1524095"/>
    <lineage>
        <taxon>Bacteria</taxon>
        <taxon>Pseudomonadati</taxon>
        <taxon>Bacteroidota</taxon>
        <taxon>Cytophagia</taxon>
        <taxon>Cytophagales</taxon>
        <taxon>Hymenobacteraceae</taxon>
        <taxon>Hymenobacter</taxon>
    </lineage>
</organism>
<feature type="chain" id="PRO_5045122304" description="DUF4369 domain-containing protein" evidence="2">
    <location>
        <begin position="22"/>
        <end position="128"/>
    </location>
</feature>
<evidence type="ECO:0008006" key="5">
    <source>
        <dbReference type="Google" id="ProtNLM"/>
    </source>
</evidence>
<feature type="compositionally biased region" description="Pro residues" evidence="1">
    <location>
        <begin position="92"/>
        <end position="103"/>
    </location>
</feature>
<evidence type="ECO:0000256" key="2">
    <source>
        <dbReference type="SAM" id="SignalP"/>
    </source>
</evidence>
<comment type="caution">
    <text evidence="3">The sequence shown here is derived from an EMBL/GenBank/DDBJ whole genome shotgun (WGS) entry which is preliminary data.</text>
</comment>
<sequence>MKDWMFLSGAALAAAPAPLRAQPNAAITITGQLAGAPDSATVAVFEPQPGLALNYFFTDGTDEAVVRGGRFSYQLQHGQVGFVRLLGQGAPQPWPSATPPPPSASKRASPRPPALAWSCATRRPTTTS</sequence>